<gene>
    <name evidence="1" type="ORF">EEDITHA_LOCUS3844</name>
</gene>
<dbReference type="Proteomes" id="UP001153954">
    <property type="component" value="Unassembled WGS sequence"/>
</dbReference>
<dbReference type="AlphaFoldDB" id="A0AAU9TLL0"/>
<keyword evidence="2" id="KW-1185">Reference proteome</keyword>
<dbReference type="PANTHER" id="PTHR10773">
    <property type="entry name" value="DNA-DIRECTED RNA POLYMERASES I, II, AND III SUBUNIT RPABC2"/>
    <property type="match status" value="1"/>
</dbReference>
<sequence>MEIQRQFIHDHVTKIKTKYVREDSSRKNYNHEFYLTRNNKKTQVCEVFFMNTLAISDTMIRTVVKKQSETGVHLKDNKGKYHKNKLLLGTDF</sequence>
<evidence type="ECO:0000313" key="1">
    <source>
        <dbReference type="EMBL" id="CAH2087599.1"/>
    </source>
</evidence>
<name>A0AAU9TLL0_EUPED</name>
<protein>
    <submittedName>
        <fullName evidence="1">Uncharacterized protein</fullName>
    </submittedName>
</protein>
<proteinExistence type="predicted"/>
<reference evidence="1" key="1">
    <citation type="submission" date="2022-03" db="EMBL/GenBank/DDBJ databases">
        <authorList>
            <person name="Tunstrom K."/>
        </authorList>
    </citation>
    <scope>NUCLEOTIDE SEQUENCE</scope>
</reference>
<accession>A0AAU9TLL0</accession>
<organism evidence="1 2">
    <name type="scientific">Euphydryas editha</name>
    <name type="common">Edith's checkerspot</name>
    <dbReference type="NCBI Taxonomy" id="104508"/>
    <lineage>
        <taxon>Eukaryota</taxon>
        <taxon>Metazoa</taxon>
        <taxon>Ecdysozoa</taxon>
        <taxon>Arthropoda</taxon>
        <taxon>Hexapoda</taxon>
        <taxon>Insecta</taxon>
        <taxon>Pterygota</taxon>
        <taxon>Neoptera</taxon>
        <taxon>Endopterygota</taxon>
        <taxon>Lepidoptera</taxon>
        <taxon>Glossata</taxon>
        <taxon>Ditrysia</taxon>
        <taxon>Papilionoidea</taxon>
        <taxon>Nymphalidae</taxon>
        <taxon>Nymphalinae</taxon>
        <taxon>Euphydryas</taxon>
    </lineage>
</organism>
<evidence type="ECO:0000313" key="2">
    <source>
        <dbReference type="Proteomes" id="UP001153954"/>
    </source>
</evidence>
<dbReference type="PANTHER" id="PTHR10773:SF19">
    <property type="match status" value="1"/>
</dbReference>
<comment type="caution">
    <text evidence="1">The sequence shown here is derived from an EMBL/GenBank/DDBJ whole genome shotgun (WGS) entry which is preliminary data.</text>
</comment>
<dbReference type="EMBL" id="CAKOGL010000006">
    <property type="protein sequence ID" value="CAH2087599.1"/>
    <property type="molecule type" value="Genomic_DNA"/>
</dbReference>